<proteinExistence type="predicted"/>
<reference evidence="1 2" key="1">
    <citation type="submission" date="2018-02" db="EMBL/GenBank/DDBJ databases">
        <title>Genomic Encyclopedia of Archaeal and Bacterial Type Strains, Phase II (KMG-II): from individual species to whole genera.</title>
        <authorList>
            <person name="Goeker M."/>
        </authorList>
    </citation>
    <scope>NUCLEOTIDE SEQUENCE [LARGE SCALE GENOMIC DNA]</scope>
    <source>
        <strain evidence="1 2">DSM 29526</strain>
    </source>
</reference>
<dbReference type="EMBL" id="PTJC01000006">
    <property type="protein sequence ID" value="PPK86469.1"/>
    <property type="molecule type" value="Genomic_DNA"/>
</dbReference>
<dbReference type="AlphaFoldDB" id="A0A2S6I5Q5"/>
<accession>A0A2S6I5Q5</accession>
<sequence length="205" mass="22149">MQYFKLIGYALLAALYFTSCDGISDDDEVDENGLIPDVRQFVSDAVIDGLKELGHPIYGGVHPPDITGTFDMAPRFITGSNLPGDTVPMGTEAVPITAIFADTTENLNIDFSYHLPGGQVIPASYSVIVGSDCKFTVFSVFDLYSNSGYLNSDLMVTSGCLTEEGIEDAVVSYVLLDDPNQRYNGERLPGQGRIITEGDGLAERQ</sequence>
<dbReference type="Proteomes" id="UP000237662">
    <property type="component" value="Unassembled WGS sequence"/>
</dbReference>
<organism evidence="1 2">
    <name type="scientific">Neolewinella xylanilytica</name>
    <dbReference type="NCBI Taxonomy" id="1514080"/>
    <lineage>
        <taxon>Bacteria</taxon>
        <taxon>Pseudomonadati</taxon>
        <taxon>Bacteroidota</taxon>
        <taxon>Saprospiria</taxon>
        <taxon>Saprospirales</taxon>
        <taxon>Lewinellaceae</taxon>
        <taxon>Neolewinella</taxon>
    </lineage>
</organism>
<keyword evidence="2" id="KW-1185">Reference proteome</keyword>
<evidence type="ECO:0000313" key="2">
    <source>
        <dbReference type="Proteomes" id="UP000237662"/>
    </source>
</evidence>
<protein>
    <submittedName>
        <fullName evidence="1">Uncharacterized protein</fullName>
    </submittedName>
</protein>
<gene>
    <name evidence="1" type="ORF">CLV84_3397</name>
</gene>
<name>A0A2S6I5Q5_9BACT</name>
<comment type="caution">
    <text evidence="1">The sequence shown here is derived from an EMBL/GenBank/DDBJ whole genome shotgun (WGS) entry which is preliminary data.</text>
</comment>
<evidence type="ECO:0000313" key="1">
    <source>
        <dbReference type="EMBL" id="PPK86469.1"/>
    </source>
</evidence>